<proteinExistence type="predicted"/>
<dbReference type="RefSeq" id="WP_089281535.1">
    <property type="nucleotide sequence ID" value="NZ_FZOJ01000003.1"/>
</dbReference>
<evidence type="ECO:0000313" key="2">
    <source>
        <dbReference type="Proteomes" id="UP000198304"/>
    </source>
</evidence>
<dbReference type="Proteomes" id="UP000198304">
    <property type="component" value="Unassembled WGS sequence"/>
</dbReference>
<accession>A0A239B5K1</accession>
<keyword evidence="2" id="KW-1185">Reference proteome</keyword>
<dbReference type="OrthoDB" id="9850128at2"/>
<name>A0A239B5K1_9FIRM</name>
<protein>
    <submittedName>
        <fullName evidence="1">Uncharacterized protein</fullName>
    </submittedName>
</protein>
<evidence type="ECO:0000313" key="1">
    <source>
        <dbReference type="EMBL" id="SNS03177.1"/>
    </source>
</evidence>
<sequence>MEFIKKGLVFVEKNILEREGKKTLRFVELADPKTYKNEQFMLDDDSKADFSQGEMVDAILIVKNRFTSIKLQKA</sequence>
<dbReference type="EMBL" id="FZOJ01000003">
    <property type="protein sequence ID" value="SNS03177.1"/>
    <property type="molecule type" value="Genomic_DNA"/>
</dbReference>
<organism evidence="1 2">
    <name type="scientific">Anaerovirgula multivorans</name>
    <dbReference type="NCBI Taxonomy" id="312168"/>
    <lineage>
        <taxon>Bacteria</taxon>
        <taxon>Bacillati</taxon>
        <taxon>Bacillota</taxon>
        <taxon>Clostridia</taxon>
        <taxon>Peptostreptococcales</taxon>
        <taxon>Natronincolaceae</taxon>
        <taxon>Anaerovirgula</taxon>
    </lineage>
</organism>
<dbReference type="AlphaFoldDB" id="A0A239B5K1"/>
<gene>
    <name evidence="1" type="ORF">SAMN05446037_100322</name>
</gene>
<reference evidence="2" key="1">
    <citation type="submission" date="2017-06" db="EMBL/GenBank/DDBJ databases">
        <authorList>
            <person name="Varghese N."/>
            <person name="Submissions S."/>
        </authorList>
    </citation>
    <scope>NUCLEOTIDE SEQUENCE [LARGE SCALE GENOMIC DNA]</scope>
    <source>
        <strain evidence="2">SCA</strain>
    </source>
</reference>